<evidence type="ECO:0000256" key="3">
    <source>
        <dbReference type="PROSITE-ProRule" id="PRU00176"/>
    </source>
</evidence>
<feature type="domain" description="RRM" evidence="4">
    <location>
        <begin position="8"/>
        <end position="110"/>
    </location>
</feature>
<evidence type="ECO:0000256" key="1">
    <source>
        <dbReference type="ARBA" id="ARBA00022737"/>
    </source>
</evidence>
<dbReference type="EMBL" id="FO082871">
    <property type="protein sequence ID" value="CCF73052.1"/>
    <property type="molecule type" value="Genomic_DNA"/>
</dbReference>
<dbReference type="InterPro" id="IPR012677">
    <property type="entry name" value="Nucleotide-bd_a/b_plait_sf"/>
</dbReference>
<evidence type="ECO:0000256" key="2">
    <source>
        <dbReference type="ARBA" id="ARBA00022884"/>
    </source>
</evidence>
<feature type="domain" description="RRM" evidence="4">
    <location>
        <begin position="510"/>
        <end position="592"/>
    </location>
</feature>
<dbReference type="RefSeq" id="XP_012647661.1">
    <property type="nucleotide sequence ID" value="XM_012792207.1"/>
</dbReference>
<accession>I7J5N1</accession>
<evidence type="ECO:0000313" key="6">
    <source>
        <dbReference type="Proteomes" id="UP000002899"/>
    </source>
</evidence>
<dbReference type="Proteomes" id="UP000002899">
    <property type="component" value="Chromosome I"/>
</dbReference>
<dbReference type="OMA" id="THFMGRR"/>
<keyword evidence="1" id="KW-0677">Repeat</keyword>
<dbReference type="VEuPathDB" id="PiroplasmaDB:BMR1_01G02980"/>
<keyword evidence="2 3" id="KW-0694">RNA-binding</keyword>
<dbReference type="Pfam" id="PF00076">
    <property type="entry name" value="RRM_1"/>
    <property type="match status" value="4"/>
</dbReference>
<dbReference type="CDD" id="cd12317">
    <property type="entry name" value="RRM4_RBM19_RRM3_MRD1"/>
    <property type="match status" value="1"/>
</dbReference>
<organism evidence="5 6">
    <name type="scientific">Babesia microti (strain RI)</name>
    <dbReference type="NCBI Taxonomy" id="1133968"/>
    <lineage>
        <taxon>Eukaryota</taxon>
        <taxon>Sar</taxon>
        <taxon>Alveolata</taxon>
        <taxon>Apicomplexa</taxon>
        <taxon>Aconoidasida</taxon>
        <taxon>Piroplasmida</taxon>
        <taxon>Babesiidae</taxon>
        <taxon>Babesia</taxon>
    </lineage>
</organism>
<keyword evidence="6" id="KW-1185">Reference proteome</keyword>
<dbReference type="Gene3D" id="3.30.70.330">
    <property type="match status" value="5"/>
</dbReference>
<sequence>MATTTDGSRLIVKNLPLTLDNKTLRKIFTENASKLGLQITDCQLLHKYPNLRSKHTSTSNKGAKVFENGKVSKGVCFIGFINQKFAKKFKEYYNGTYVRSCKITVDFARPPTESIEVDNSTKDNIKGNMKAGVASIRTRKIFNEEGEDEVVQSDIIGPSGSVTLDGNNDLNIQKSFNRVVLFNLPYNVSEDELRKLVKNFGPITQIHIPASKFTESDNNKVMNLTRGFAYITFLFDVDAGRFLQEKDKTIFCGRLLSILPAKVNITGAIDDISNDRISIKKRDTCKRGYKAELKERLMEDAENQDIWNTLYIDINTAIQAVSDELGISRDQLLRTSDKHSVAVTAASSETAVIAKLKNWLNEEGVDIDCFQRSQLKHFKSHNNLNGDDDSSKLRSCDTIIVKNLSFKTDEDELRDLFAKKGQLMRFSISPYRNMCIVQYLNAEDAKKAFTGLAYKNYLGMPIYLEWAPCHLYKKHAPTIDNLNTQTSNYEEEEPNCYEDDSNDMVDGLHASIYIKNLNFITNNEKLHQLMSGCDGLITCKVITRYDSVKDKTLSMGFGFAEFVTLDAAKAAIKLLTGKLLDGHLLEFSLADKTHSVKKSVKRTRARGKIGTCKVSNKLSIKNLAFQATKSEVRKLFSLYGNVRTVRIPKSMSNSNRGFAFVEFESKSDAVNALEALQHTHLYGRHLILDFAQPTQFDQDCQETNSTTNIVDKAKHNM</sequence>
<dbReference type="CDD" id="cd12320">
    <property type="entry name" value="RRM6_RBM19_RRM5_MRD1"/>
    <property type="match status" value="1"/>
</dbReference>
<reference evidence="5 6" key="2">
    <citation type="journal article" date="2013" name="PLoS ONE">
        <title>Whole genome mapping and re-organization of the nuclear and mitochondrial genomes of Babesia microti isolates.</title>
        <authorList>
            <person name="Cornillot E."/>
            <person name="Dassouli A."/>
            <person name="Garg A."/>
            <person name="Pachikara N."/>
            <person name="Randazzo S."/>
            <person name="Depoix D."/>
            <person name="Carcy B."/>
            <person name="Delbecq S."/>
            <person name="Frutos R."/>
            <person name="Silva J.C."/>
            <person name="Sutton R."/>
            <person name="Krause P.J."/>
            <person name="Mamoun C.B."/>
        </authorList>
    </citation>
    <scope>NUCLEOTIDE SEQUENCE [LARGE SCALE GENOMIC DNA]</scope>
    <source>
        <strain evidence="5 6">RI</strain>
    </source>
</reference>
<feature type="domain" description="RRM" evidence="4">
    <location>
        <begin position="177"/>
        <end position="263"/>
    </location>
</feature>
<reference evidence="5 6" key="1">
    <citation type="journal article" date="2012" name="Nucleic Acids Res.">
        <title>Sequencing of the smallest Apicomplexan genome from the human pathogen Babesia microti.</title>
        <authorList>
            <person name="Cornillot E."/>
            <person name="Hadj-Kaddour K."/>
            <person name="Dassouli A."/>
            <person name="Noel B."/>
            <person name="Ranwez V."/>
            <person name="Vacherie B."/>
            <person name="Augagneur Y."/>
            <person name="Bres V."/>
            <person name="Duclos A."/>
            <person name="Randazzo S."/>
            <person name="Carcy B."/>
            <person name="Debierre-Grockiego F."/>
            <person name="Delbecq S."/>
            <person name="Moubri-Menage K."/>
            <person name="Shams-Eldin H."/>
            <person name="Usmani-Brown S."/>
            <person name="Bringaud F."/>
            <person name="Wincker P."/>
            <person name="Vivares C.P."/>
            <person name="Schwarz R.T."/>
            <person name="Schetters T.P."/>
            <person name="Krause P.J."/>
            <person name="Gorenflot A."/>
            <person name="Berry V."/>
            <person name="Barbe V."/>
            <person name="Ben Mamoun C."/>
        </authorList>
    </citation>
    <scope>NUCLEOTIDE SEQUENCE [LARGE SCALE GENOMIC DNA]</scope>
    <source>
        <strain evidence="5 6">RI</strain>
    </source>
</reference>
<evidence type="ECO:0000313" key="5">
    <source>
        <dbReference type="EMBL" id="CCF73052.1"/>
    </source>
</evidence>
<gene>
    <name evidence="5" type="ORF">BMR1_01G02980</name>
</gene>
<name>I7J5N1_BABMR</name>
<protein>
    <submittedName>
        <fullName evidence="5">MRD1, RBM19, multiple RNA-binding domain-containing protein 1</fullName>
    </submittedName>
</protein>
<dbReference type="SMART" id="SM00360">
    <property type="entry name" value="RRM"/>
    <property type="match status" value="5"/>
</dbReference>
<reference evidence="5 6" key="3">
    <citation type="journal article" date="2016" name="Sci. Rep.">
        <title>Genome-wide diversity and gene expression profiling of Babesia microti isolates identify polymorphic genes that mediate host-pathogen interactions.</title>
        <authorList>
            <person name="Silva J.C."/>
            <person name="Cornillot E."/>
            <person name="McCracken C."/>
            <person name="Usmani-Brown S."/>
            <person name="Dwivedi A."/>
            <person name="Ifeonu O.O."/>
            <person name="Crabtree J."/>
            <person name="Gotia H.T."/>
            <person name="Virji A.Z."/>
            <person name="Reynes C."/>
            <person name="Colinge J."/>
            <person name="Kumar V."/>
            <person name="Lawres L."/>
            <person name="Pazzi J.E."/>
            <person name="Pablo J.V."/>
            <person name="Hung C."/>
            <person name="Brancato J."/>
            <person name="Kumari P."/>
            <person name="Orvis J."/>
            <person name="Tretina K."/>
            <person name="Chibucos M."/>
            <person name="Ott S."/>
            <person name="Sadzewicz L."/>
            <person name="Sengamalay N."/>
            <person name="Shetty A.C."/>
            <person name="Su Q."/>
            <person name="Tallon L."/>
            <person name="Fraser C.M."/>
            <person name="Frutos R."/>
            <person name="Molina D.M."/>
            <person name="Krause P.J."/>
            <person name="Ben Mamoun C."/>
        </authorList>
    </citation>
    <scope>NUCLEOTIDE SEQUENCE [LARGE SCALE GENOMIC DNA]</scope>
    <source>
        <strain evidence="5 6">RI</strain>
    </source>
</reference>
<dbReference type="OrthoDB" id="439639at2759"/>
<proteinExistence type="predicted"/>
<feature type="domain" description="RRM" evidence="4">
    <location>
        <begin position="397"/>
        <end position="469"/>
    </location>
</feature>
<dbReference type="AlphaFoldDB" id="I7J5N1"/>
<evidence type="ECO:0000259" key="4">
    <source>
        <dbReference type="PROSITE" id="PS50102"/>
    </source>
</evidence>
<dbReference type="GeneID" id="24423671"/>
<dbReference type="SUPFAM" id="SSF54928">
    <property type="entry name" value="RNA-binding domain, RBD"/>
    <property type="match status" value="4"/>
</dbReference>
<dbReference type="InterPro" id="IPR000504">
    <property type="entry name" value="RRM_dom"/>
</dbReference>
<dbReference type="GO" id="GO:0003723">
    <property type="term" value="F:RNA binding"/>
    <property type="evidence" value="ECO:0007669"/>
    <property type="project" value="UniProtKB-UniRule"/>
</dbReference>
<feature type="domain" description="RRM" evidence="4">
    <location>
        <begin position="616"/>
        <end position="693"/>
    </location>
</feature>
<dbReference type="InterPro" id="IPR035979">
    <property type="entry name" value="RBD_domain_sf"/>
</dbReference>
<dbReference type="PROSITE" id="PS50102">
    <property type="entry name" value="RRM"/>
    <property type="match status" value="5"/>
</dbReference>
<dbReference type="KEGG" id="bmic:BMR1_01G02980"/>
<dbReference type="PANTHER" id="PTHR24012">
    <property type="entry name" value="RNA BINDING PROTEIN"/>
    <property type="match status" value="1"/>
</dbReference>